<dbReference type="AlphaFoldDB" id="B8BYQ7"/>
<evidence type="ECO:0000313" key="7">
    <source>
        <dbReference type="Proteomes" id="UP000001449"/>
    </source>
</evidence>
<dbReference type="InParanoid" id="B8BYQ7"/>
<evidence type="ECO:0000259" key="5">
    <source>
        <dbReference type="PROSITE" id="PS51910"/>
    </source>
</evidence>
<dbReference type="GO" id="GO:0008061">
    <property type="term" value="F:chitin binding"/>
    <property type="evidence" value="ECO:0007669"/>
    <property type="project" value="InterPro"/>
</dbReference>
<dbReference type="Gene3D" id="3.20.20.80">
    <property type="entry name" value="Glycosidases"/>
    <property type="match status" value="1"/>
</dbReference>
<dbReference type="eggNOG" id="KOG2806">
    <property type="taxonomic scope" value="Eukaryota"/>
</dbReference>
<dbReference type="PANTHER" id="PTHR11177">
    <property type="entry name" value="CHITINASE"/>
    <property type="match status" value="1"/>
</dbReference>
<dbReference type="Gene3D" id="3.10.50.10">
    <property type="match status" value="1"/>
</dbReference>
<dbReference type="InterPro" id="IPR011583">
    <property type="entry name" value="Chitinase_II/V-like_cat"/>
</dbReference>
<dbReference type="STRING" id="35128.B8BYQ7"/>
<dbReference type="GeneID" id="7449554"/>
<sequence>SIGGWTLSDHFPILSADPSARDAFAKNCVEILQYYGFDGIDIDWEYPGYTAHSGTPADTVNFTKMLGAIRAALDILTRTTGKEYGLTAALPCNPDHIANLEVSNLISILTEFNLMSYDFHGAWDSVTGVNAPLYPQGFGNDEFSIDRCVNNYMALGVPREKINIGLPFYGRSFKYATKLNQAHGGNDVANWPDDEGTPQYFNVHNKLPYMIQMRDNKSKTQYAYTSRIEQPGSNLPEGLVSFDDDRAICDKVHYAQEKQLGGYIIWELC</sequence>
<organism evidence="6 7">
    <name type="scientific">Thalassiosira pseudonana</name>
    <name type="common">Marine diatom</name>
    <name type="synonym">Cyclotella nana</name>
    <dbReference type="NCBI Taxonomy" id="35128"/>
    <lineage>
        <taxon>Eukaryota</taxon>
        <taxon>Sar</taxon>
        <taxon>Stramenopiles</taxon>
        <taxon>Ochrophyta</taxon>
        <taxon>Bacillariophyta</taxon>
        <taxon>Coscinodiscophyceae</taxon>
        <taxon>Thalassiosirophycidae</taxon>
        <taxon>Thalassiosirales</taxon>
        <taxon>Thalassiosiraceae</taxon>
        <taxon>Thalassiosira</taxon>
    </lineage>
</organism>
<keyword evidence="1 3" id="KW-0378">Hydrolase</keyword>
<dbReference type="Pfam" id="PF00704">
    <property type="entry name" value="Glyco_hydro_18"/>
    <property type="match status" value="1"/>
</dbReference>
<dbReference type="InterPro" id="IPR050314">
    <property type="entry name" value="Glycosyl_Hydrlase_18"/>
</dbReference>
<dbReference type="RefSeq" id="XP_002288981.1">
    <property type="nucleotide sequence ID" value="XM_002288945.1"/>
</dbReference>
<dbReference type="GO" id="GO:0006032">
    <property type="term" value="P:chitin catabolic process"/>
    <property type="evidence" value="ECO:0000318"/>
    <property type="project" value="GO_Central"/>
</dbReference>
<dbReference type="SUPFAM" id="SSF51445">
    <property type="entry name" value="(Trans)glycosidases"/>
    <property type="match status" value="1"/>
</dbReference>
<dbReference type="PROSITE" id="PS01095">
    <property type="entry name" value="GH18_1"/>
    <property type="match status" value="1"/>
</dbReference>
<reference evidence="6 7" key="1">
    <citation type="journal article" date="2004" name="Science">
        <title>The genome of the diatom Thalassiosira pseudonana: ecology, evolution, and metabolism.</title>
        <authorList>
            <person name="Armbrust E.V."/>
            <person name="Berges J.A."/>
            <person name="Bowler C."/>
            <person name="Green B.R."/>
            <person name="Martinez D."/>
            <person name="Putnam N.H."/>
            <person name="Zhou S."/>
            <person name="Allen A.E."/>
            <person name="Apt K.E."/>
            <person name="Bechner M."/>
            <person name="Brzezinski M.A."/>
            <person name="Chaal B.K."/>
            <person name="Chiovitti A."/>
            <person name="Davis A.K."/>
            <person name="Demarest M.S."/>
            <person name="Detter J.C."/>
            <person name="Glavina T."/>
            <person name="Goodstein D."/>
            <person name="Hadi M.Z."/>
            <person name="Hellsten U."/>
            <person name="Hildebrand M."/>
            <person name="Jenkins B.D."/>
            <person name="Jurka J."/>
            <person name="Kapitonov V.V."/>
            <person name="Kroger N."/>
            <person name="Lau W.W."/>
            <person name="Lane T.W."/>
            <person name="Larimer F.W."/>
            <person name="Lippmeier J.C."/>
            <person name="Lucas S."/>
            <person name="Medina M."/>
            <person name="Montsant A."/>
            <person name="Obornik M."/>
            <person name="Parker M.S."/>
            <person name="Palenik B."/>
            <person name="Pazour G.J."/>
            <person name="Richardson P.M."/>
            <person name="Rynearson T.A."/>
            <person name="Saito M.A."/>
            <person name="Schwartz D.C."/>
            <person name="Thamatrakoln K."/>
            <person name="Valentin K."/>
            <person name="Vardi A."/>
            <person name="Wilkerson F.P."/>
            <person name="Rokhsar D.S."/>
        </authorList>
    </citation>
    <scope>NUCLEOTIDE SEQUENCE [LARGE SCALE GENOMIC DNA]</scope>
    <source>
        <strain evidence="6 7">CCMP1335</strain>
    </source>
</reference>
<dbReference type="InterPro" id="IPR017853">
    <property type="entry name" value="GH"/>
</dbReference>
<comment type="similarity">
    <text evidence="4">Belongs to the glycosyl hydrolase 18 family.</text>
</comment>
<feature type="domain" description="GH18" evidence="5">
    <location>
        <begin position="1"/>
        <end position="269"/>
    </location>
</feature>
<dbReference type="KEGG" id="tps:THAPSDRAFT_261895"/>
<dbReference type="GO" id="GO:0005975">
    <property type="term" value="P:carbohydrate metabolic process"/>
    <property type="evidence" value="ECO:0007669"/>
    <property type="project" value="InterPro"/>
</dbReference>
<proteinExistence type="inferred from homology"/>
<dbReference type="FunFam" id="3.10.50.10:FF:000020">
    <property type="entry name" value="Uncharacterized protein"/>
    <property type="match status" value="1"/>
</dbReference>
<dbReference type="PaxDb" id="35128-Thaps261895"/>
<dbReference type="EMBL" id="CM000640">
    <property type="protein sequence ID" value="EED94417.1"/>
    <property type="molecule type" value="Genomic_DNA"/>
</dbReference>
<dbReference type="PROSITE" id="PS51910">
    <property type="entry name" value="GH18_2"/>
    <property type="match status" value="1"/>
</dbReference>
<evidence type="ECO:0000313" key="6">
    <source>
        <dbReference type="EMBL" id="EED94417.1"/>
    </source>
</evidence>
<dbReference type="InterPro" id="IPR001579">
    <property type="entry name" value="Glyco_hydro_18_chit_AS"/>
</dbReference>
<feature type="non-terminal residue" evidence="6">
    <location>
        <position position="269"/>
    </location>
</feature>
<evidence type="ECO:0000256" key="1">
    <source>
        <dbReference type="ARBA" id="ARBA00022801"/>
    </source>
</evidence>
<evidence type="ECO:0000256" key="4">
    <source>
        <dbReference type="RuleBase" id="RU004453"/>
    </source>
</evidence>
<dbReference type="Proteomes" id="UP000001449">
    <property type="component" value="Chromosome 3"/>
</dbReference>
<protein>
    <recommendedName>
        <fullName evidence="5">GH18 domain-containing protein</fullName>
    </recommendedName>
</protein>
<dbReference type="PANTHER" id="PTHR11177:SF317">
    <property type="entry name" value="CHITINASE 12-RELATED"/>
    <property type="match status" value="1"/>
</dbReference>
<dbReference type="GO" id="GO:0004568">
    <property type="term" value="F:chitinase activity"/>
    <property type="evidence" value="ECO:0000318"/>
    <property type="project" value="GO_Central"/>
</dbReference>
<accession>B8BYQ7</accession>
<dbReference type="HOGENOM" id="CLU_002833_14_1_1"/>
<dbReference type="SMART" id="SM00636">
    <property type="entry name" value="Glyco_18"/>
    <property type="match status" value="1"/>
</dbReference>
<dbReference type="GO" id="GO:0005576">
    <property type="term" value="C:extracellular region"/>
    <property type="evidence" value="ECO:0000318"/>
    <property type="project" value="GO_Central"/>
</dbReference>
<evidence type="ECO:0000256" key="2">
    <source>
        <dbReference type="ARBA" id="ARBA00023295"/>
    </source>
</evidence>
<feature type="non-terminal residue" evidence="6">
    <location>
        <position position="1"/>
    </location>
</feature>
<dbReference type="InterPro" id="IPR029070">
    <property type="entry name" value="Chitinase_insertion_sf"/>
</dbReference>
<reference evidence="6 7" key="2">
    <citation type="journal article" date="2008" name="Nature">
        <title>The Phaeodactylum genome reveals the evolutionary history of diatom genomes.</title>
        <authorList>
            <person name="Bowler C."/>
            <person name="Allen A.E."/>
            <person name="Badger J.H."/>
            <person name="Grimwood J."/>
            <person name="Jabbari K."/>
            <person name="Kuo A."/>
            <person name="Maheswari U."/>
            <person name="Martens C."/>
            <person name="Maumus F."/>
            <person name="Otillar R.P."/>
            <person name="Rayko E."/>
            <person name="Salamov A."/>
            <person name="Vandepoele K."/>
            <person name="Beszteri B."/>
            <person name="Gruber A."/>
            <person name="Heijde M."/>
            <person name="Katinka M."/>
            <person name="Mock T."/>
            <person name="Valentin K."/>
            <person name="Verret F."/>
            <person name="Berges J.A."/>
            <person name="Brownlee C."/>
            <person name="Cadoret J.P."/>
            <person name="Chiovitti A."/>
            <person name="Choi C.J."/>
            <person name="Coesel S."/>
            <person name="De Martino A."/>
            <person name="Detter J.C."/>
            <person name="Durkin C."/>
            <person name="Falciatore A."/>
            <person name="Fournet J."/>
            <person name="Haruta M."/>
            <person name="Huysman M.J."/>
            <person name="Jenkins B.D."/>
            <person name="Jiroutova K."/>
            <person name="Jorgensen R.E."/>
            <person name="Joubert Y."/>
            <person name="Kaplan A."/>
            <person name="Kroger N."/>
            <person name="Kroth P.G."/>
            <person name="La Roche J."/>
            <person name="Lindquist E."/>
            <person name="Lommer M."/>
            <person name="Martin-Jezequel V."/>
            <person name="Lopez P.J."/>
            <person name="Lucas S."/>
            <person name="Mangogna M."/>
            <person name="McGinnis K."/>
            <person name="Medlin L.K."/>
            <person name="Montsant A."/>
            <person name="Oudot-Le Secq M.P."/>
            <person name="Napoli C."/>
            <person name="Obornik M."/>
            <person name="Parker M.S."/>
            <person name="Petit J.L."/>
            <person name="Porcel B.M."/>
            <person name="Poulsen N."/>
            <person name="Robison M."/>
            <person name="Rychlewski L."/>
            <person name="Rynearson T.A."/>
            <person name="Schmutz J."/>
            <person name="Shapiro H."/>
            <person name="Siaut M."/>
            <person name="Stanley M."/>
            <person name="Sussman M.R."/>
            <person name="Taylor A.R."/>
            <person name="Vardi A."/>
            <person name="von Dassow P."/>
            <person name="Vyverman W."/>
            <person name="Willis A."/>
            <person name="Wyrwicz L.S."/>
            <person name="Rokhsar D.S."/>
            <person name="Weissenbach J."/>
            <person name="Armbrust E.V."/>
            <person name="Green B.R."/>
            <person name="Van de Peer Y."/>
            <person name="Grigoriev I.V."/>
        </authorList>
    </citation>
    <scope>NUCLEOTIDE SEQUENCE [LARGE SCALE GENOMIC DNA]</scope>
    <source>
        <strain evidence="6 7">CCMP1335</strain>
    </source>
</reference>
<name>B8BYQ7_THAPS</name>
<keyword evidence="7" id="KW-1185">Reference proteome</keyword>
<gene>
    <name evidence="6" type="ORF">THAPSDRAFT_261895</name>
</gene>
<evidence type="ECO:0000256" key="3">
    <source>
        <dbReference type="RuleBase" id="RU000489"/>
    </source>
</evidence>
<keyword evidence="2 3" id="KW-0326">Glycosidase</keyword>
<dbReference type="InterPro" id="IPR001223">
    <property type="entry name" value="Glyco_hydro18_cat"/>
</dbReference>